<sequence>METLGLPRNLVILLLLITLSALPISRLFQWWSPPTSFILGGGLLSILSLPIVVKACAVAGFITCSKDLLHMAMLFSPFLFASSIDMVLSLENDGLLANYMAFYMKDGEQYLMTPYGTAICYWDGAVHFALYWAMLYSFNNGKDCFRSLSVYWFGTFFSSMIVLIIGALIGPFPVYSAIILNVLYIFVPWYYLWWVVSSTTSHKTVTVPFSLSSTGSILRWLFTFSCCGPQPILFYVAYLSYFLELSALGLKITIALGANREIIQYIGSAIEKPISHPHRFNHMAMMVFLFYGVPCTVYSLYCLLLNMKTPLLVDVSMLFAGLTANMQVTYIGPYLIRKPEDKLEFSNTSHWWIFWISNWLMFIVPHLFALYCYNFYPSRRSKTSPPSSKIVTRSRSKLTTYKDK</sequence>
<feature type="domain" description="EXPERA" evidence="8">
    <location>
        <begin position="69"/>
        <end position="192"/>
    </location>
</feature>
<evidence type="ECO:0000256" key="1">
    <source>
        <dbReference type="ARBA" id="ARBA00004141"/>
    </source>
</evidence>
<dbReference type="PANTHER" id="PTHR14568:SF8">
    <property type="entry name" value="EXPERA DOMAIN-CONTAINING PROTEIN"/>
    <property type="match status" value="1"/>
</dbReference>
<feature type="transmembrane region" description="Helical" evidence="7">
    <location>
        <begin position="68"/>
        <end position="90"/>
    </location>
</feature>
<evidence type="ECO:0000259" key="8">
    <source>
        <dbReference type="PROSITE" id="PS51751"/>
    </source>
</evidence>
<feature type="region of interest" description="Disordered" evidence="6">
    <location>
        <begin position="380"/>
        <end position="404"/>
    </location>
</feature>
<feature type="transmembrane region" description="Helical" evidence="7">
    <location>
        <begin position="311"/>
        <end position="332"/>
    </location>
</feature>
<evidence type="ECO:0000256" key="5">
    <source>
        <dbReference type="PROSITE-ProRule" id="PRU01087"/>
    </source>
</evidence>
<accession>A0A7J7KQD9</accession>
<keyword evidence="3 5" id="KW-1133">Transmembrane helix</keyword>
<name>A0A7J7KQD9_BUGNE</name>
<comment type="caution">
    <text evidence="9">The sequence shown here is derived from an EMBL/GenBank/DDBJ whole genome shotgun (WGS) entry which is preliminary data.</text>
</comment>
<gene>
    <name evidence="9" type="ORF">EB796_001283</name>
</gene>
<feature type="transmembrane region" description="Helical" evidence="7">
    <location>
        <begin position="150"/>
        <end position="169"/>
    </location>
</feature>
<feature type="transmembrane region" description="Helical" evidence="7">
    <location>
        <begin position="37"/>
        <end position="61"/>
    </location>
</feature>
<feature type="transmembrane region" description="Helical" evidence="7">
    <location>
        <begin position="217"/>
        <end position="238"/>
    </location>
</feature>
<evidence type="ECO:0000313" key="9">
    <source>
        <dbReference type="EMBL" id="KAF6040409.1"/>
    </source>
</evidence>
<dbReference type="EMBL" id="VXIV02000145">
    <property type="protein sequence ID" value="KAF6040409.1"/>
    <property type="molecule type" value="Genomic_DNA"/>
</dbReference>
<dbReference type="PROSITE" id="PS51751">
    <property type="entry name" value="EXPERA"/>
    <property type="match status" value="1"/>
</dbReference>
<evidence type="ECO:0000256" key="3">
    <source>
        <dbReference type="ARBA" id="ARBA00022989"/>
    </source>
</evidence>
<feature type="compositionally biased region" description="Polar residues" evidence="6">
    <location>
        <begin position="390"/>
        <end position="404"/>
    </location>
</feature>
<feature type="transmembrane region" description="Helical" evidence="7">
    <location>
        <begin position="283"/>
        <end position="304"/>
    </location>
</feature>
<evidence type="ECO:0000256" key="6">
    <source>
        <dbReference type="SAM" id="MobiDB-lite"/>
    </source>
</evidence>
<proteinExistence type="predicted"/>
<dbReference type="AlphaFoldDB" id="A0A7J7KQD9"/>
<dbReference type="Pfam" id="PF26083">
    <property type="entry name" value="TM_Tm6sf2"/>
    <property type="match status" value="1"/>
</dbReference>
<dbReference type="GO" id="GO:0016020">
    <property type="term" value="C:membrane"/>
    <property type="evidence" value="ECO:0007669"/>
    <property type="project" value="UniProtKB-SubCell"/>
</dbReference>
<comment type="subcellular location">
    <subcellularLocation>
        <location evidence="1">Membrane</location>
        <topology evidence="1">Multi-pass membrane protein</topology>
    </subcellularLocation>
</comment>
<feature type="transmembrane region" description="Helical" evidence="7">
    <location>
        <begin position="175"/>
        <end position="196"/>
    </location>
</feature>
<keyword evidence="4 5" id="KW-0472">Membrane</keyword>
<dbReference type="Proteomes" id="UP000593567">
    <property type="component" value="Unassembled WGS sequence"/>
</dbReference>
<feature type="transmembrane region" description="Helical" evidence="7">
    <location>
        <begin position="352"/>
        <end position="373"/>
    </location>
</feature>
<reference evidence="9" key="1">
    <citation type="submission" date="2020-06" db="EMBL/GenBank/DDBJ databases">
        <title>Draft genome of Bugula neritina, a colonial animal packing powerful symbionts and potential medicines.</title>
        <authorList>
            <person name="Rayko M."/>
        </authorList>
    </citation>
    <scope>NUCLEOTIDE SEQUENCE [LARGE SCALE GENOMIC DNA]</scope>
    <source>
        <strain evidence="9">Kwan_BN1</strain>
    </source>
</reference>
<evidence type="ECO:0000313" key="10">
    <source>
        <dbReference type="Proteomes" id="UP000593567"/>
    </source>
</evidence>
<protein>
    <submittedName>
        <fullName evidence="9">TM6SF2</fullName>
    </submittedName>
</protein>
<dbReference type="OrthoDB" id="8181520at2759"/>
<organism evidence="9 10">
    <name type="scientific">Bugula neritina</name>
    <name type="common">Brown bryozoan</name>
    <name type="synonym">Sertularia neritina</name>
    <dbReference type="NCBI Taxonomy" id="10212"/>
    <lineage>
        <taxon>Eukaryota</taxon>
        <taxon>Metazoa</taxon>
        <taxon>Spiralia</taxon>
        <taxon>Lophotrochozoa</taxon>
        <taxon>Bryozoa</taxon>
        <taxon>Gymnolaemata</taxon>
        <taxon>Cheilostomatida</taxon>
        <taxon>Flustrina</taxon>
        <taxon>Buguloidea</taxon>
        <taxon>Bugulidae</taxon>
        <taxon>Bugula</taxon>
    </lineage>
</organism>
<dbReference type="InterPro" id="IPR033118">
    <property type="entry name" value="EXPERA"/>
</dbReference>
<evidence type="ECO:0000256" key="7">
    <source>
        <dbReference type="SAM" id="Phobius"/>
    </source>
</evidence>
<evidence type="ECO:0000256" key="2">
    <source>
        <dbReference type="ARBA" id="ARBA00022692"/>
    </source>
</evidence>
<dbReference type="InterPro" id="IPR059044">
    <property type="entry name" value="TM_Tm6sf1/2"/>
</dbReference>
<dbReference type="PANTHER" id="PTHR14568">
    <property type="entry name" value="TRANSMEMBRANE SUPERFAMILY 6 MEMBER 1/2"/>
    <property type="match status" value="1"/>
</dbReference>
<feature type="transmembrane region" description="Helical" evidence="7">
    <location>
        <begin position="110"/>
        <end position="138"/>
    </location>
</feature>
<keyword evidence="10" id="KW-1185">Reference proteome</keyword>
<keyword evidence="2 5" id="KW-0812">Transmembrane</keyword>
<evidence type="ECO:0000256" key="4">
    <source>
        <dbReference type="ARBA" id="ARBA00023136"/>
    </source>
</evidence>